<proteinExistence type="predicted"/>
<accession>A0A7W0C9U6</accession>
<gene>
    <name evidence="1" type="ORF">HNR65_002149</name>
</gene>
<evidence type="ECO:0000313" key="2">
    <source>
        <dbReference type="Proteomes" id="UP000525298"/>
    </source>
</evidence>
<name>A0A7W0C9U6_9BACT</name>
<reference evidence="1 2" key="1">
    <citation type="submission" date="2020-07" db="EMBL/GenBank/DDBJ databases">
        <title>Genomic Encyclopedia of Type Strains, Phase IV (KMG-IV): sequencing the most valuable type-strain genomes for metagenomic binning, comparative biology and taxonomic classification.</title>
        <authorList>
            <person name="Goeker M."/>
        </authorList>
    </citation>
    <scope>NUCLEOTIDE SEQUENCE [LARGE SCALE GENOMIC DNA]</scope>
    <source>
        <strain evidence="1 2">DSM 17721</strain>
    </source>
</reference>
<dbReference type="AlphaFoldDB" id="A0A7W0C9U6"/>
<dbReference type="RefSeq" id="WP_181551467.1">
    <property type="nucleotide sequence ID" value="NZ_JACDUS010000005.1"/>
</dbReference>
<evidence type="ECO:0000313" key="1">
    <source>
        <dbReference type="EMBL" id="MBA2881818.1"/>
    </source>
</evidence>
<sequence length="170" mass="19671">MTKALKNIPAVVEYLDRAGWKIGKSAAYKHKKEGKLLPSADGTFPLKTVEKYAKQWLEKKDGSGTLDDLQEATAKAQLEKLQAQARHWDTKTKIEMGEYVHRNQWDRELAARAKVFRSDMENFIRAQASEIIRIVEGDPEKAPDLIEMYLEHLEAWLNRYSKPKTWKVVE</sequence>
<dbReference type="Proteomes" id="UP000525298">
    <property type="component" value="Unassembled WGS sequence"/>
</dbReference>
<dbReference type="EMBL" id="JACDUS010000005">
    <property type="protein sequence ID" value="MBA2881818.1"/>
    <property type="molecule type" value="Genomic_DNA"/>
</dbReference>
<keyword evidence="2" id="KW-1185">Reference proteome</keyword>
<protein>
    <submittedName>
        <fullName evidence="1">Uncharacterized protein</fullName>
    </submittedName>
</protein>
<organism evidence="1 2">
    <name type="scientific">Desulfosalsimonas propionicica</name>
    <dbReference type="NCBI Taxonomy" id="332175"/>
    <lineage>
        <taxon>Bacteria</taxon>
        <taxon>Pseudomonadati</taxon>
        <taxon>Thermodesulfobacteriota</taxon>
        <taxon>Desulfobacteria</taxon>
        <taxon>Desulfobacterales</taxon>
        <taxon>Desulfosalsimonadaceae</taxon>
        <taxon>Desulfosalsimonas</taxon>
    </lineage>
</organism>
<comment type="caution">
    <text evidence="1">The sequence shown here is derived from an EMBL/GenBank/DDBJ whole genome shotgun (WGS) entry which is preliminary data.</text>
</comment>